<sequence length="248" mass="26447">MRAVILAAGRGSRMGAATGDRPKCLVELAGRTLLDRQLGALSRAGVDEVAVVTGWCAWQFARYPFPRFHNGSWDSSSMVDSLACAGRWLRAGPVVVAYGDIVFPPSAVTAVASAPGPLVVGYDPDWLDQWSNRFDDPLSDAETFGVRDGLLTDIGGVPSNVDEVAGQYLGLLKLEPSGWAELSAELDTPDARRDTTGLLRRLVARGVPVRAVPVAGPWHEFDSARDCAVGEPVLRELDRMLFGAGVGS</sequence>
<dbReference type="PANTHER" id="PTHR43584">
    <property type="entry name" value="NUCLEOTIDYL TRANSFERASE"/>
    <property type="match status" value="1"/>
</dbReference>
<dbReference type="AlphaFoldDB" id="A0A853BF00"/>
<proteinExistence type="predicted"/>
<keyword evidence="2" id="KW-0548">Nucleotidyltransferase</keyword>
<organism evidence="4 5">
    <name type="scientific">Amycolatopsis endophytica</name>
    <dbReference type="NCBI Taxonomy" id="860233"/>
    <lineage>
        <taxon>Bacteria</taxon>
        <taxon>Bacillati</taxon>
        <taxon>Actinomycetota</taxon>
        <taxon>Actinomycetes</taxon>
        <taxon>Pseudonocardiales</taxon>
        <taxon>Pseudonocardiaceae</taxon>
        <taxon>Amycolatopsis</taxon>
    </lineage>
</organism>
<dbReference type="GO" id="GO:0016779">
    <property type="term" value="F:nucleotidyltransferase activity"/>
    <property type="evidence" value="ECO:0007669"/>
    <property type="project" value="UniProtKB-KW"/>
</dbReference>
<feature type="domain" description="MobA-like NTP transferase" evidence="3">
    <location>
        <begin position="3"/>
        <end position="114"/>
    </location>
</feature>
<keyword evidence="1" id="KW-0808">Transferase</keyword>
<accession>A0A853BF00</accession>
<keyword evidence="5" id="KW-1185">Reference proteome</keyword>
<evidence type="ECO:0000256" key="2">
    <source>
        <dbReference type="ARBA" id="ARBA00022695"/>
    </source>
</evidence>
<dbReference type="Proteomes" id="UP000549616">
    <property type="component" value="Unassembled WGS sequence"/>
</dbReference>
<protein>
    <submittedName>
        <fullName evidence="4">Choline kinase</fullName>
    </submittedName>
</protein>
<dbReference type="GO" id="GO:0016301">
    <property type="term" value="F:kinase activity"/>
    <property type="evidence" value="ECO:0007669"/>
    <property type="project" value="UniProtKB-KW"/>
</dbReference>
<evidence type="ECO:0000256" key="1">
    <source>
        <dbReference type="ARBA" id="ARBA00022679"/>
    </source>
</evidence>
<dbReference type="PANTHER" id="PTHR43584:SF8">
    <property type="entry name" value="N-ACETYLMURAMATE ALPHA-1-PHOSPHATE URIDYLYLTRANSFERASE"/>
    <property type="match status" value="1"/>
</dbReference>
<dbReference type="InterPro" id="IPR029044">
    <property type="entry name" value="Nucleotide-diphossugar_trans"/>
</dbReference>
<name>A0A853BF00_9PSEU</name>
<evidence type="ECO:0000313" key="4">
    <source>
        <dbReference type="EMBL" id="NYI93345.1"/>
    </source>
</evidence>
<dbReference type="CDD" id="cd02523">
    <property type="entry name" value="PC_cytidylyltransferase"/>
    <property type="match status" value="1"/>
</dbReference>
<evidence type="ECO:0000259" key="3">
    <source>
        <dbReference type="Pfam" id="PF12804"/>
    </source>
</evidence>
<dbReference type="SUPFAM" id="SSF53448">
    <property type="entry name" value="Nucleotide-diphospho-sugar transferases"/>
    <property type="match status" value="1"/>
</dbReference>
<dbReference type="Gene3D" id="3.90.550.10">
    <property type="entry name" value="Spore Coat Polysaccharide Biosynthesis Protein SpsA, Chain A"/>
    <property type="match status" value="1"/>
</dbReference>
<dbReference type="InterPro" id="IPR050065">
    <property type="entry name" value="GlmU-like"/>
</dbReference>
<evidence type="ECO:0000313" key="5">
    <source>
        <dbReference type="Proteomes" id="UP000549616"/>
    </source>
</evidence>
<dbReference type="Pfam" id="PF12804">
    <property type="entry name" value="NTP_transf_3"/>
    <property type="match status" value="1"/>
</dbReference>
<reference evidence="4 5" key="1">
    <citation type="submission" date="2020-07" db="EMBL/GenBank/DDBJ databases">
        <title>Sequencing the genomes of 1000 actinobacteria strains.</title>
        <authorList>
            <person name="Klenk H.-P."/>
        </authorList>
    </citation>
    <scope>NUCLEOTIDE SEQUENCE [LARGE SCALE GENOMIC DNA]</scope>
    <source>
        <strain evidence="4 5">DSM 104006</strain>
    </source>
</reference>
<dbReference type="EMBL" id="JACCFK010000002">
    <property type="protein sequence ID" value="NYI93345.1"/>
    <property type="molecule type" value="Genomic_DNA"/>
</dbReference>
<keyword evidence="4" id="KW-0418">Kinase</keyword>
<comment type="caution">
    <text evidence="4">The sequence shown here is derived from an EMBL/GenBank/DDBJ whole genome shotgun (WGS) entry which is preliminary data.</text>
</comment>
<dbReference type="InterPro" id="IPR025877">
    <property type="entry name" value="MobA-like_NTP_Trfase"/>
</dbReference>
<gene>
    <name evidence="4" type="ORF">HNR02_006720</name>
</gene>